<gene>
    <name evidence="6" type="ORF">S01H4_34467</name>
</gene>
<accession>X1BTW7</accession>
<reference evidence="6" key="1">
    <citation type="journal article" date="2014" name="Front. Microbiol.">
        <title>High frequency of phylogenetically diverse reductive dehalogenase-homologous genes in deep subseafloor sedimentary metagenomes.</title>
        <authorList>
            <person name="Kawai M."/>
            <person name="Futagami T."/>
            <person name="Toyoda A."/>
            <person name="Takaki Y."/>
            <person name="Nishi S."/>
            <person name="Hori S."/>
            <person name="Arai W."/>
            <person name="Tsubouchi T."/>
            <person name="Morono Y."/>
            <person name="Uchiyama I."/>
            <person name="Ito T."/>
            <person name="Fujiyama A."/>
            <person name="Inagaki F."/>
            <person name="Takami H."/>
        </authorList>
    </citation>
    <scope>NUCLEOTIDE SEQUENCE</scope>
    <source>
        <strain evidence="6">Expedition CK06-06</strain>
    </source>
</reference>
<evidence type="ECO:0000313" key="6">
    <source>
        <dbReference type="EMBL" id="GAG87638.1"/>
    </source>
</evidence>
<dbReference type="EMBL" id="BART01018238">
    <property type="protein sequence ID" value="GAG87638.1"/>
    <property type="molecule type" value="Genomic_DNA"/>
</dbReference>
<dbReference type="InterPro" id="IPR035966">
    <property type="entry name" value="PKF_sf"/>
</dbReference>
<dbReference type="GO" id="GO:0061621">
    <property type="term" value="P:canonical glycolysis"/>
    <property type="evidence" value="ECO:0007669"/>
    <property type="project" value="TreeGrafter"/>
</dbReference>
<evidence type="ECO:0000259" key="5">
    <source>
        <dbReference type="Pfam" id="PF00365"/>
    </source>
</evidence>
<dbReference type="GO" id="GO:0006002">
    <property type="term" value="P:fructose 6-phosphate metabolic process"/>
    <property type="evidence" value="ECO:0007669"/>
    <property type="project" value="TreeGrafter"/>
</dbReference>
<organism evidence="6">
    <name type="scientific">marine sediment metagenome</name>
    <dbReference type="NCBI Taxonomy" id="412755"/>
    <lineage>
        <taxon>unclassified sequences</taxon>
        <taxon>metagenomes</taxon>
        <taxon>ecological metagenomes</taxon>
    </lineage>
</organism>
<dbReference type="AlphaFoldDB" id="X1BTW7"/>
<dbReference type="Pfam" id="PF00365">
    <property type="entry name" value="PFK"/>
    <property type="match status" value="1"/>
</dbReference>
<evidence type="ECO:0000256" key="4">
    <source>
        <dbReference type="ARBA" id="ARBA00022842"/>
    </source>
</evidence>
<dbReference type="PANTHER" id="PTHR13697">
    <property type="entry name" value="PHOSPHOFRUCTOKINASE"/>
    <property type="match status" value="1"/>
</dbReference>
<dbReference type="GO" id="GO:0070095">
    <property type="term" value="F:fructose-6-phosphate binding"/>
    <property type="evidence" value="ECO:0007669"/>
    <property type="project" value="TreeGrafter"/>
</dbReference>
<keyword evidence="3" id="KW-0418">Kinase</keyword>
<dbReference type="SUPFAM" id="SSF53784">
    <property type="entry name" value="Phosphofructokinase"/>
    <property type="match status" value="1"/>
</dbReference>
<protein>
    <recommendedName>
        <fullName evidence="5">Phosphofructokinase domain-containing protein</fullName>
    </recommendedName>
</protein>
<dbReference type="Gene3D" id="3.40.50.450">
    <property type="match status" value="1"/>
</dbReference>
<dbReference type="InterPro" id="IPR015912">
    <property type="entry name" value="Phosphofructokinase_CS"/>
</dbReference>
<dbReference type="Gene3D" id="3.40.50.460">
    <property type="entry name" value="Phosphofructokinase domain"/>
    <property type="match status" value="1"/>
</dbReference>
<sequence length="160" mass="17533">MIPEIPFDIKEVCQTLIKRKDGGKSYSLVAVAEGAKAAKGSKFLSREVVKEEKTDAFGNILLGGIARVLEKEIAKRTGLETRSVSLGHLQRGGRPSAFDRFLATRFGIKAIELVKERKFGQMAALRGTEIISVPLKEAAGKTKHVPVDFYQETGGLFWGK</sequence>
<keyword evidence="4" id="KW-0460">Magnesium</keyword>
<dbReference type="GO" id="GO:0003872">
    <property type="term" value="F:6-phosphofructokinase activity"/>
    <property type="evidence" value="ECO:0007669"/>
    <property type="project" value="InterPro"/>
</dbReference>
<dbReference type="InterPro" id="IPR000023">
    <property type="entry name" value="Phosphofructokinase_dom"/>
</dbReference>
<proteinExistence type="predicted"/>
<dbReference type="UniPathway" id="UPA00109">
    <property type="reaction ID" value="UER00182"/>
</dbReference>
<dbReference type="GO" id="GO:0048029">
    <property type="term" value="F:monosaccharide binding"/>
    <property type="evidence" value="ECO:0007669"/>
    <property type="project" value="TreeGrafter"/>
</dbReference>
<feature type="domain" description="Phosphofructokinase" evidence="5">
    <location>
        <begin position="1"/>
        <end position="114"/>
    </location>
</feature>
<dbReference type="PANTHER" id="PTHR13697:SF52">
    <property type="entry name" value="ATP-DEPENDENT 6-PHOSPHOFRUCTOKINASE 3"/>
    <property type="match status" value="1"/>
</dbReference>
<dbReference type="GO" id="GO:0005945">
    <property type="term" value="C:6-phosphofructokinase complex"/>
    <property type="evidence" value="ECO:0007669"/>
    <property type="project" value="TreeGrafter"/>
</dbReference>
<dbReference type="GO" id="GO:0005524">
    <property type="term" value="F:ATP binding"/>
    <property type="evidence" value="ECO:0007669"/>
    <property type="project" value="TreeGrafter"/>
</dbReference>
<keyword evidence="1" id="KW-0808">Transferase</keyword>
<keyword evidence="2" id="KW-0479">Metal-binding</keyword>
<evidence type="ECO:0000256" key="2">
    <source>
        <dbReference type="ARBA" id="ARBA00022723"/>
    </source>
</evidence>
<comment type="caution">
    <text evidence="6">The sequence shown here is derived from an EMBL/GenBank/DDBJ whole genome shotgun (WGS) entry which is preliminary data.</text>
</comment>
<evidence type="ECO:0000256" key="3">
    <source>
        <dbReference type="ARBA" id="ARBA00022777"/>
    </source>
</evidence>
<evidence type="ECO:0000256" key="1">
    <source>
        <dbReference type="ARBA" id="ARBA00022679"/>
    </source>
</evidence>
<dbReference type="GO" id="GO:0016208">
    <property type="term" value="F:AMP binding"/>
    <property type="evidence" value="ECO:0007669"/>
    <property type="project" value="TreeGrafter"/>
</dbReference>
<name>X1BTW7_9ZZZZ</name>
<dbReference type="GO" id="GO:0030388">
    <property type="term" value="P:fructose 1,6-bisphosphate metabolic process"/>
    <property type="evidence" value="ECO:0007669"/>
    <property type="project" value="TreeGrafter"/>
</dbReference>
<dbReference type="PROSITE" id="PS00433">
    <property type="entry name" value="PHOSPHOFRUCTOKINASE"/>
    <property type="match status" value="1"/>
</dbReference>
<dbReference type="GO" id="GO:0042802">
    <property type="term" value="F:identical protein binding"/>
    <property type="evidence" value="ECO:0007669"/>
    <property type="project" value="TreeGrafter"/>
</dbReference>
<dbReference type="GO" id="GO:0046872">
    <property type="term" value="F:metal ion binding"/>
    <property type="evidence" value="ECO:0007669"/>
    <property type="project" value="UniProtKB-KW"/>
</dbReference>